<organism evidence="1 2">
    <name type="scientific">Microbacterium arabinogalactanolyticum</name>
    <dbReference type="NCBI Taxonomy" id="69365"/>
    <lineage>
        <taxon>Bacteria</taxon>
        <taxon>Bacillati</taxon>
        <taxon>Actinomycetota</taxon>
        <taxon>Actinomycetes</taxon>
        <taxon>Micrococcales</taxon>
        <taxon>Microbacteriaceae</taxon>
        <taxon>Microbacterium</taxon>
    </lineage>
</organism>
<accession>A0ABQ5NCX1</accession>
<protein>
    <recommendedName>
        <fullName evidence="3">DUF2795 domain-containing protein</fullName>
    </recommendedName>
</protein>
<dbReference type="InterPro" id="IPR021527">
    <property type="entry name" value="DUF2795"/>
</dbReference>
<evidence type="ECO:0000313" key="2">
    <source>
        <dbReference type="Proteomes" id="UP001165068"/>
    </source>
</evidence>
<evidence type="ECO:0008006" key="3">
    <source>
        <dbReference type="Google" id="ProtNLM"/>
    </source>
</evidence>
<gene>
    <name evidence="1" type="ORF">MIAR_01600</name>
</gene>
<dbReference type="Proteomes" id="UP001165068">
    <property type="component" value="Unassembled WGS sequence"/>
</dbReference>
<comment type="caution">
    <text evidence="1">The sequence shown here is derived from an EMBL/GenBank/DDBJ whole genome shotgun (WGS) entry which is preliminary data.</text>
</comment>
<dbReference type="Pfam" id="PF11387">
    <property type="entry name" value="DUF2795"/>
    <property type="match status" value="1"/>
</dbReference>
<keyword evidence="2" id="KW-1185">Reference proteome</keyword>
<sequence>MARAGRTRARPSFTVERNDMMSASVSGLDRFLAEMEYPATTDDLVREAARDGLSEDVLAALVALPAERFDSSFDVRRAMSARRELIAA</sequence>
<evidence type="ECO:0000313" key="1">
    <source>
        <dbReference type="EMBL" id="GLC83572.1"/>
    </source>
</evidence>
<name>A0ABQ5NCX1_9MICO</name>
<dbReference type="EMBL" id="BRZC01000002">
    <property type="protein sequence ID" value="GLC83572.1"/>
    <property type="molecule type" value="Genomic_DNA"/>
</dbReference>
<reference evidence="1" key="1">
    <citation type="submission" date="2022-08" db="EMBL/GenBank/DDBJ databases">
        <title>Draft genome sequence of Microbacterium arabinogalactanolyticum JCM 9171.</title>
        <authorList>
            <person name="Fujita K."/>
            <person name="Ishiwata A."/>
            <person name="Fushinobu S."/>
        </authorList>
    </citation>
    <scope>NUCLEOTIDE SEQUENCE</scope>
    <source>
        <strain evidence="1">JCM 9171</strain>
    </source>
</reference>
<proteinExistence type="predicted"/>